<evidence type="ECO:0000256" key="2">
    <source>
        <dbReference type="ARBA" id="ARBA00022734"/>
    </source>
</evidence>
<protein>
    <recommendedName>
        <fullName evidence="3">Jacalin-type lectin domain-containing protein</fullName>
    </recommendedName>
</protein>
<dbReference type="InterPro" id="IPR033734">
    <property type="entry name" value="Jacalin-like_lectin_dom_plant"/>
</dbReference>
<gene>
    <name evidence="4" type="ORF">AMTR_s00036p00182710</name>
</gene>
<name>U5CQB8_AMBTC</name>
<dbReference type="CDD" id="cd09612">
    <property type="entry name" value="Jacalin"/>
    <property type="match status" value="1"/>
</dbReference>
<comment type="similarity">
    <text evidence="1">Belongs to the jacalin lectin family.</text>
</comment>
<dbReference type="Proteomes" id="UP000017836">
    <property type="component" value="Unassembled WGS sequence"/>
</dbReference>
<dbReference type="InterPro" id="IPR001229">
    <property type="entry name" value="Jacalin-like_lectin_dom"/>
</dbReference>
<dbReference type="PANTHER" id="PTHR47293">
    <property type="entry name" value="JACALIN-RELATED LECTIN 3"/>
    <property type="match status" value="1"/>
</dbReference>
<dbReference type="GO" id="GO:0030246">
    <property type="term" value="F:carbohydrate binding"/>
    <property type="evidence" value="ECO:0007669"/>
    <property type="project" value="UniProtKB-KW"/>
</dbReference>
<accession>U5CQB8</accession>
<dbReference type="PANTHER" id="PTHR47293:SF15">
    <property type="entry name" value="JACALIN-RELATED LECTIN 19"/>
    <property type="match status" value="1"/>
</dbReference>
<evidence type="ECO:0000313" key="5">
    <source>
        <dbReference type="Proteomes" id="UP000017836"/>
    </source>
</evidence>
<dbReference type="PROSITE" id="PS51752">
    <property type="entry name" value="JACALIN_LECTIN"/>
    <property type="match status" value="1"/>
</dbReference>
<dbReference type="AlphaFoldDB" id="U5CQB8"/>
<dbReference type="InterPro" id="IPR036404">
    <property type="entry name" value="Jacalin-like_lectin_dom_sf"/>
</dbReference>
<dbReference type="Pfam" id="PF01419">
    <property type="entry name" value="Jacalin"/>
    <property type="match status" value="1"/>
</dbReference>
<dbReference type="Gramene" id="ERN15376">
    <property type="protein sequence ID" value="ERN15376"/>
    <property type="gene ID" value="AMTR_s00036p00182710"/>
</dbReference>
<proteinExistence type="inferred from homology"/>
<sequence length="196" mass="21702">MRTQSSYPNSGGVEEHGKVHRKIIKIGPWGGQGGSPWDDGSFDGVSQITLVYDRCIDSIRVEYDKNGKLVMAEKHGGDGGNHTAHIKLQYPEEFITEVSGHYCPVVHGGTPVIRSLKFITSKRTYGPYGVEEGTPFSFLMDGGLIVGFKGRNGWYLDAIEFRLSRLSSSSNLFDAIQQKIKKIWASHKRLKKASVA</sequence>
<organism evidence="4 5">
    <name type="scientific">Amborella trichopoda</name>
    <dbReference type="NCBI Taxonomy" id="13333"/>
    <lineage>
        <taxon>Eukaryota</taxon>
        <taxon>Viridiplantae</taxon>
        <taxon>Streptophyta</taxon>
        <taxon>Embryophyta</taxon>
        <taxon>Tracheophyta</taxon>
        <taxon>Spermatophyta</taxon>
        <taxon>Magnoliopsida</taxon>
        <taxon>Amborellales</taxon>
        <taxon>Amborellaceae</taxon>
        <taxon>Amborella</taxon>
    </lineage>
</organism>
<evidence type="ECO:0000313" key="4">
    <source>
        <dbReference type="EMBL" id="ERN15376.1"/>
    </source>
</evidence>
<dbReference type="HOGENOM" id="CLU_078923_3_0_1"/>
<dbReference type="eggNOG" id="ENOG502RXU3">
    <property type="taxonomic scope" value="Eukaryota"/>
</dbReference>
<evidence type="ECO:0000259" key="3">
    <source>
        <dbReference type="PROSITE" id="PS51752"/>
    </source>
</evidence>
<keyword evidence="5" id="KW-1185">Reference proteome</keyword>
<dbReference type="EMBL" id="KI392503">
    <property type="protein sequence ID" value="ERN15376.1"/>
    <property type="molecule type" value="Genomic_DNA"/>
</dbReference>
<dbReference type="SMART" id="SM00915">
    <property type="entry name" value="Jacalin"/>
    <property type="match status" value="1"/>
</dbReference>
<keyword evidence="2" id="KW-0430">Lectin</keyword>
<dbReference type="Gene3D" id="2.100.10.30">
    <property type="entry name" value="Jacalin-like lectin domain"/>
    <property type="match status" value="1"/>
</dbReference>
<dbReference type="OMA" id="YSDNTIW"/>
<reference evidence="5" key="1">
    <citation type="journal article" date="2013" name="Science">
        <title>The Amborella genome and the evolution of flowering plants.</title>
        <authorList>
            <consortium name="Amborella Genome Project"/>
        </authorList>
    </citation>
    <scope>NUCLEOTIDE SEQUENCE [LARGE SCALE GENOMIC DNA]</scope>
</reference>
<dbReference type="FunFam" id="2.100.10.30:FF:000001">
    <property type="entry name" value="Jacalin-related lectin 33"/>
    <property type="match status" value="1"/>
</dbReference>
<feature type="domain" description="Jacalin-type lectin" evidence="3">
    <location>
        <begin position="23"/>
        <end position="165"/>
    </location>
</feature>
<dbReference type="SUPFAM" id="SSF51101">
    <property type="entry name" value="Mannose-binding lectins"/>
    <property type="match status" value="1"/>
</dbReference>
<evidence type="ECO:0000256" key="1">
    <source>
        <dbReference type="ARBA" id="ARBA00006568"/>
    </source>
</evidence>